<dbReference type="EMBL" id="JAKLUA010000019">
    <property type="protein sequence ID" value="MCG2672282.1"/>
    <property type="molecule type" value="Genomic_DNA"/>
</dbReference>
<evidence type="ECO:0000313" key="2">
    <source>
        <dbReference type="EMBL" id="MCG2672282.1"/>
    </source>
</evidence>
<protein>
    <submittedName>
        <fullName evidence="1">Uncharacterized protein</fullName>
    </submittedName>
</protein>
<accession>A0A9X1RJC0</accession>
<dbReference type="EMBL" id="JAKLTY010000041">
    <property type="protein sequence ID" value="MCG2632433.1"/>
    <property type="molecule type" value="Genomic_DNA"/>
</dbReference>
<evidence type="ECO:0000313" key="1">
    <source>
        <dbReference type="EMBL" id="MCG2632433.1"/>
    </source>
</evidence>
<proteinExistence type="predicted"/>
<dbReference type="Proteomes" id="UP001139054">
    <property type="component" value="Unassembled WGS sequence"/>
</dbReference>
<dbReference type="RefSeq" id="WP_237873570.1">
    <property type="nucleotide sequence ID" value="NZ_JAKLTY010000041.1"/>
</dbReference>
<reference evidence="1" key="1">
    <citation type="submission" date="2022-01" db="EMBL/GenBank/DDBJ databases">
        <title>Genome sequnece data of strain Bradyrhizobium sp. nov.</title>
        <authorList>
            <person name="Zhang J."/>
        </authorList>
    </citation>
    <scope>NUCLEOTIDE SEQUENCE</scope>
    <source>
        <strain evidence="2">WYCCWR 12774</strain>
        <strain evidence="1">WYCCWR 13023</strain>
    </source>
</reference>
<keyword evidence="3" id="KW-1185">Reference proteome</keyword>
<gene>
    <name evidence="2" type="ORF">L6637_35580</name>
    <name evidence="1" type="ORF">L6654_38105</name>
</gene>
<name>A0A9X1RJC0_9BRAD</name>
<organism evidence="1 4">
    <name type="scientific">Bradyrhizobium zhengyangense</name>
    <dbReference type="NCBI Taxonomy" id="2911009"/>
    <lineage>
        <taxon>Bacteria</taxon>
        <taxon>Pseudomonadati</taxon>
        <taxon>Pseudomonadota</taxon>
        <taxon>Alphaproteobacteria</taxon>
        <taxon>Hyphomicrobiales</taxon>
        <taxon>Nitrobacteraceae</taxon>
        <taxon>Bradyrhizobium</taxon>
    </lineage>
</organism>
<sequence length="93" mass="10335">MELVRILLLAIRQRAVKEPLPDVPALAGAFVHAFRKPDTQEIIPFQDVRKDLPEKEGKSIGRWDAGKGQTVRRLALSCPRLQAPAGNFDFSTA</sequence>
<dbReference type="AlphaFoldDB" id="A0A9X1RJC0"/>
<evidence type="ECO:0000313" key="4">
    <source>
        <dbReference type="Proteomes" id="UP001139054"/>
    </source>
</evidence>
<comment type="caution">
    <text evidence="1">The sequence shown here is derived from an EMBL/GenBank/DDBJ whole genome shotgun (WGS) entry which is preliminary data.</text>
</comment>
<dbReference type="Proteomes" id="UP001139012">
    <property type="component" value="Unassembled WGS sequence"/>
</dbReference>
<evidence type="ECO:0000313" key="3">
    <source>
        <dbReference type="Proteomes" id="UP001139012"/>
    </source>
</evidence>